<evidence type="ECO:0000313" key="1">
    <source>
        <dbReference type="EMBL" id="QCD89183.1"/>
    </source>
</evidence>
<keyword evidence="2" id="KW-1185">Reference proteome</keyword>
<evidence type="ECO:0000313" key="2">
    <source>
        <dbReference type="Proteomes" id="UP000501690"/>
    </source>
</evidence>
<dbReference type="EMBL" id="CP039348">
    <property type="protein sequence ID" value="QCD89183.1"/>
    <property type="molecule type" value="Genomic_DNA"/>
</dbReference>
<organism evidence="1 2">
    <name type="scientific">Vigna unguiculata</name>
    <name type="common">Cowpea</name>
    <dbReference type="NCBI Taxonomy" id="3917"/>
    <lineage>
        <taxon>Eukaryota</taxon>
        <taxon>Viridiplantae</taxon>
        <taxon>Streptophyta</taxon>
        <taxon>Embryophyta</taxon>
        <taxon>Tracheophyta</taxon>
        <taxon>Spermatophyta</taxon>
        <taxon>Magnoliopsida</taxon>
        <taxon>eudicotyledons</taxon>
        <taxon>Gunneridae</taxon>
        <taxon>Pentapetalae</taxon>
        <taxon>rosids</taxon>
        <taxon>fabids</taxon>
        <taxon>Fabales</taxon>
        <taxon>Fabaceae</taxon>
        <taxon>Papilionoideae</taxon>
        <taxon>50 kb inversion clade</taxon>
        <taxon>NPAAA clade</taxon>
        <taxon>indigoferoid/millettioid clade</taxon>
        <taxon>Phaseoleae</taxon>
        <taxon>Vigna</taxon>
    </lineage>
</organism>
<dbReference type="AlphaFoldDB" id="A0A4D6LKZ6"/>
<sequence length="121" mass="13211">MHGRLAHQPTPPGETGPDRLAVYANRQAPALFQRHCISIIAWRSTPPPPGATRFQKPLLLILSPSETQPTRNSKKTMPTATKIESRLAEYHPPPSNASKNAQNWPTLMCRLAAPACPPGGF</sequence>
<accession>A0A4D6LKZ6</accession>
<name>A0A4D6LKZ6_VIGUN</name>
<reference evidence="1 2" key="1">
    <citation type="submission" date="2019-04" db="EMBL/GenBank/DDBJ databases">
        <title>An improved genome assembly and genetic linkage map for asparagus bean, Vigna unguiculata ssp. sesquipedialis.</title>
        <authorList>
            <person name="Xia Q."/>
            <person name="Zhang R."/>
            <person name="Dong Y."/>
        </authorList>
    </citation>
    <scope>NUCLEOTIDE SEQUENCE [LARGE SCALE GENOMIC DNA]</scope>
    <source>
        <tissue evidence="1">Leaf</tissue>
    </source>
</reference>
<proteinExistence type="predicted"/>
<protein>
    <submittedName>
        <fullName evidence="1">Uncharacterized protein</fullName>
    </submittedName>
</protein>
<gene>
    <name evidence="1" type="ORF">DEO72_LG4g122</name>
</gene>
<dbReference type="Proteomes" id="UP000501690">
    <property type="component" value="Linkage Group LG4"/>
</dbReference>